<dbReference type="PANTHER" id="PTHR45138">
    <property type="entry name" value="REGULATORY COMPONENTS OF SENSORY TRANSDUCTION SYSTEM"/>
    <property type="match status" value="1"/>
</dbReference>
<sequence length="307" mass="35263">MFDVCDDIQNRLQEFLEMTRDGYAIFDSNEYLIYCNPSFADLFSLDRKTKTPLHWEQILRTNFANRRGVRVDSGDIEQFIAYTSKVRRSRPYRLFEVDYFDGRWFLFSEQTNAKQELLMQIKEITSQKVIEESLQKNVSNLKAAALTDELTQVGNRRALVESVKSELSRCRRTGVSMTLLLFDLDFFKNVNDTYGHQAGDEVLQHVASLIKGAIRPYDILGRIGGEEFGVFLSNTNQKEAVMIANRTREAIAATEFEYQGQQIKLSVSVGVSTLGCDAEFEDLYQQADEALYESKHQGRNRVTAYKA</sequence>
<keyword evidence="4" id="KW-0808">Transferase</keyword>
<dbReference type="InterPro" id="IPR000160">
    <property type="entry name" value="GGDEF_dom"/>
</dbReference>
<keyword evidence="4" id="KW-0548">Nucleotidyltransferase</keyword>
<dbReference type="EC" id="2.7.7.65" evidence="1"/>
<dbReference type="Proteomes" id="UP001597380">
    <property type="component" value="Unassembled WGS sequence"/>
</dbReference>
<proteinExistence type="predicted"/>
<comment type="caution">
    <text evidence="4">The sequence shown here is derived from an EMBL/GenBank/DDBJ whole genome shotgun (WGS) entry which is preliminary data.</text>
</comment>
<dbReference type="PROSITE" id="PS50887">
    <property type="entry name" value="GGDEF"/>
    <property type="match status" value="1"/>
</dbReference>
<dbReference type="Gene3D" id="3.30.450.20">
    <property type="entry name" value="PAS domain"/>
    <property type="match status" value="1"/>
</dbReference>
<dbReference type="PANTHER" id="PTHR45138:SF9">
    <property type="entry name" value="DIGUANYLATE CYCLASE DGCM-RELATED"/>
    <property type="match status" value="1"/>
</dbReference>
<dbReference type="GO" id="GO:0052621">
    <property type="term" value="F:diguanylate cyclase activity"/>
    <property type="evidence" value="ECO:0007669"/>
    <property type="project" value="UniProtKB-EC"/>
</dbReference>
<dbReference type="Pfam" id="PF12860">
    <property type="entry name" value="PAS_7"/>
    <property type="match status" value="1"/>
</dbReference>
<feature type="domain" description="GGDEF" evidence="3">
    <location>
        <begin position="175"/>
        <end position="307"/>
    </location>
</feature>
<evidence type="ECO:0000256" key="1">
    <source>
        <dbReference type="ARBA" id="ARBA00012528"/>
    </source>
</evidence>
<dbReference type="SUPFAM" id="SSF55073">
    <property type="entry name" value="Nucleotide cyclase"/>
    <property type="match status" value="1"/>
</dbReference>
<dbReference type="InterPro" id="IPR029787">
    <property type="entry name" value="Nucleotide_cyclase"/>
</dbReference>
<dbReference type="SMART" id="SM00267">
    <property type="entry name" value="GGDEF"/>
    <property type="match status" value="1"/>
</dbReference>
<evidence type="ECO:0000259" key="3">
    <source>
        <dbReference type="PROSITE" id="PS50887"/>
    </source>
</evidence>
<organism evidence="4 5">
    <name type="scientific">Corallincola platygyrae</name>
    <dbReference type="NCBI Taxonomy" id="1193278"/>
    <lineage>
        <taxon>Bacteria</taxon>
        <taxon>Pseudomonadati</taxon>
        <taxon>Pseudomonadota</taxon>
        <taxon>Gammaproteobacteria</taxon>
        <taxon>Alteromonadales</taxon>
        <taxon>Psychromonadaceae</taxon>
        <taxon>Corallincola</taxon>
    </lineage>
</organism>
<evidence type="ECO:0000313" key="4">
    <source>
        <dbReference type="EMBL" id="MFD2094405.1"/>
    </source>
</evidence>
<dbReference type="InterPro" id="IPR043128">
    <property type="entry name" value="Rev_trsase/Diguanyl_cyclase"/>
</dbReference>
<dbReference type="Gene3D" id="3.30.70.270">
    <property type="match status" value="1"/>
</dbReference>
<dbReference type="CDD" id="cd01949">
    <property type="entry name" value="GGDEF"/>
    <property type="match status" value="1"/>
</dbReference>
<protein>
    <recommendedName>
        <fullName evidence="1">diguanylate cyclase</fullName>
        <ecNumber evidence="1">2.7.7.65</ecNumber>
    </recommendedName>
</protein>
<gene>
    <name evidence="4" type="ORF">ACFSJ3_00270</name>
</gene>
<keyword evidence="5" id="KW-1185">Reference proteome</keyword>
<reference evidence="5" key="1">
    <citation type="journal article" date="2019" name="Int. J. Syst. Evol. Microbiol.">
        <title>The Global Catalogue of Microorganisms (GCM) 10K type strain sequencing project: providing services to taxonomists for standard genome sequencing and annotation.</title>
        <authorList>
            <consortium name="The Broad Institute Genomics Platform"/>
            <consortium name="The Broad Institute Genome Sequencing Center for Infectious Disease"/>
            <person name="Wu L."/>
            <person name="Ma J."/>
        </authorList>
    </citation>
    <scope>NUCLEOTIDE SEQUENCE [LARGE SCALE GENOMIC DNA]</scope>
    <source>
        <strain evidence="5">CGMCC 1.10992</strain>
    </source>
</reference>
<dbReference type="EMBL" id="JBHUHT010000003">
    <property type="protein sequence ID" value="MFD2094405.1"/>
    <property type="molecule type" value="Genomic_DNA"/>
</dbReference>
<dbReference type="InterPro" id="IPR035965">
    <property type="entry name" value="PAS-like_dom_sf"/>
</dbReference>
<dbReference type="InterPro" id="IPR050469">
    <property type="entry name" value="Diguanylate_Cyclase"/>
</dbReference>
<accession>A0ABW4XHZ6</accession>
<dbReference type="Pfam" id="PF00990">
    <property type="entry name" value="GGDEF"/>
    <property type="match status" value="1"/>
</dbReference>
<dbReference type="RefSeq" id="WP_345337764.1">
    <property type="nucleotide sequence ID" value="NZ_BAABLI010000003.1"/>
</dbReference>
<comment type="catalytic activity">
    <reaction evidence="2">
        <text>2 GTP = 3',3'-c-di-GMP + 2 diphosphate</text>
        <dbReference type="Rhea" id="RHEA:24898"/>
        <dbReference type="ChEBI" id="CHEBI:33019"/>
        <dbReference type="ChEBI" id="CHEBI:37565"/>
        <dbReference type="ChEBI" id="CHEBI:58805"/>
        <dbReference type="EC" id="2.7.7.65"/>
    </reaction>
</comment>
<dbReference type="SUPFAM" id="SSF55785">
    <property type="entry name" value="PYP-like sensor domain (PAS domain)"/>
    <property type="match status" value="1"/>
</dbReference>
<evidence type="ECO:0000256" key="2">
    <source>
        <dbReference type="ARBA" id="ARBA00034247"/>
    </source>
</evidence>
<name>A0ABW4XHZ6_9GAMM</name>
<evidence type="ECO:0000313" key="5">
    <source>
        <dbReference type="Proteomes" id="UP001597380"/>
    </source>
</evidence>
<dbReference type="NCBIfam" id="TIGR00254">
    <property type="entry name" value="GGDEF"/>
    <property type="match status" value="1"/>
</dbReference>